<dbReference type="InterPro" id="IPR004617">
    <property type="entry name" value="ApaH"/>
</dbReference>
<evidence type="ECO:0000256" key="3">
    <source>
        <dbReference type="ARBA" id="ARBA00012506"/>
    </source>
</evidence>
<dbReference type="Pfam" id="PF00149">
    <property type="entry name" value="Metallophos"/>
    <property type="match status" value="1"/>
</dbReference>
<dbReference type="EMBL" id="JBHSUS010000001">
    <property type="protein sequence ID" value="MFC6440957.1"/>
    <property type="molecule type" value="Genomic_DNA"/>
</dbReference>
<dbReference type="Proteomes" id="UP001596364">
    <property type="component" value="Unassembled WGS sequence"/>
</dbReference>
<evidence type="ECO:0000256" key="1">
    <source>
        <dbReference type="ARBA" id="ARBA00003413"/>
    </source>
</evidence>
<evidence type="ECO:0000256" key="7">
    <source>
        <dbReference type="ARBA" id="ARBA00033210"/>
    </source>
</evidence>
<name>A0ABW1XP58_9ALTE</name>
<dbReference type="InterPro" id="IPR004843">
    <property type="entry name" value="Calcineurin-like_PHP"/>
</dbReference>
<comment type="catalytic activity">
    <reaction evidence="8">
        <text>P(1),P(4)-bis(5'-adenosyl) tetraphosphate + H2O = 2 ADP + 2 H(+)</text>
        <dbReference type="Rhea" id="RHEA:24252"/>
        <dbReference type="ChEBI" id="CHEBI:15377"/>
        <dbReference type="ChEBI" id="CHEBI:15378"/>
        <dbReference type="ChEBI" id="CHEBI:58141"/>
        <dbReference type="ChEBI" id="CHEBI:456216"/>
        <dbReference type="EC" id="3.6.1.41"/>
    </reaction>
</comment>
<dbReference type="PIRSF" id="PIRSF000903">
    <property type="entry name" value="B5n-ttraPtase_sm"/>
    <property type="match status" value="1"/>
</dbReference>
<comment type="function">
    <text evidence="1">Hydrolyzes diadenosine 5',5'''-P1,P4-tetraphosphate to yield ADP.</text>
</comment>
<dbReference type="PANTHER" id="PTHR40942">
    <property type="match status" value="1"/>
</dbReference>
<dbReference type="GO" id="GO:0008803">
    <property type="term" value="F:bis(5'-nucleosyl)-tetraphosphatase (symmetrical) activity"/>
    <property type="evidence" value="ECO:0007669"/>
    <property type="project" value="UniProtKB-EC"/>
</dbReference>
<dbReference type="CDD" id="cd07422">
    <property type="entry name" value="MPP_ApaH"/>
    <property type="match status" value="1"/>
</dbReference>
<dbReference type="PANTHER" id="PTHR40942:SF4">
    <property type="entry name" value="CYTOCHROME C5"/>
    <property type="match status" value="1"/>
</dbReference>
<comment type="caution">
    <text evidence="10">The sequence shown here is derived from an EMBL/GenBank/DDBJ whole genome shotgun (WGS) entry which is preliminary data.</text>
</comment>
<evidence type="ECO:0000256" key="2">
    <source>
        <dbReference type="ARBA" id="ARBA00005419"/>
    </source>
</evidence>
<dbReference type="EC" id="3.6.1.41" evidence="3"/>
<evidence type="ECO:0000259" key="9">
    <source>
        <dbReference type="Pfam" id="PF00149"/>
    </source>
</evidence>
<evidence type="ECO:0000256" key="8">
    <source>
        <dbReference type="ARBA" id="ARBA00049417"/>
    </source>
</evidence>
<accession>A0ABW1XP58</accession>
<evidence type="ECO:0000256" key="5">
    <source>
        <dbReference type="ARBA" id="ARBA00031248"/>
    </source>
</evidence>
<evidence type="ECO:0000313" key="10">
    <source>
        <dbReference type="EMBL" id="MFC6440957.1"/>
    </source>
</evidence>
<evidence type="ECO:0000313" key="11">
    <source>
        <dbReference type="Proteomes" id="UP001596364"/>
    </source>
</evidence>
<evidence type="ECO:0000256" key="6">
    <source>
        <dbReference type="ARBA" id="ARBA00032248"/>
    </source>
</evidence>
<proteinExistence type="inferred from homology"/>
<dbReference type="NCBIfam" id="TIGR00668">
    <property type="entry name" value="apaH"/>
    <property type="match status" value="1"/>
</dbReference>
<comment type="similarity">
    <text evidence="2">Belongs to the Ap4A hydrolase family.</text>
</comment>
<feature type="domain" description="Calcineurin-like phosphoesterase" evidence="9">
    <location>
        <begin position="1"/>
        <end position="144"/>
    </location>
</feature>
<protein>
    <recommendedName>
        <fullName evidence="3">bis(5'-nucleosyl)-tetraphosphatase (symmetrical)</fullName>
        <ecNumber evidence="3">3.6.1.41</ecNumber>
    </recommendedName>
    <alternativeName>
        <fullName evidence="6">Ap4A hydrolase</fullName>
    </alternativeName>
    <alternativeName>
        <fullName evidence="5">Diadenosine 5',5'''-P1,P4-tetraphosphate pyrophosphohydrolase</fullName>
    </alternativeName>
    <alternativeName>
        <fullName evidence="7">Diadenosine tetraphosphatase</fullName>
    </alternativeName>
</protein>
<keyword evidence="4 10" id="KW-0378">Hydrolase</keyword>
<dbReference type="NCBIfam" id="NF001204">
    <property type="entry name" value="PRK00166.1"/>
    <property type="match status" value="1"/>
</dbReference>
<dbReference type="Gene3D" id="3.60.21.10">
    <property type="match status" value="1"/>
</dbReference>
<gene>
    <name evidence="10" type="ORF">ACFP85_12450</name>
</gene>
<dbReference type="SUPFAM" id="SSF56300">
    <property type="entry name" value="Metallo-dependent phosphatases"/>
    <property type="match status" value="1"/>
</dbReference>
<reference evidence="11" key="1">
    <citation type="journal article" date="2019" name="Int. J. Syst. Evol. Microbiol.">
        <title>The Global Catalogue of Microorganisms (GCM) 10K type strain sequencing project: providing services to taxonomists for standard genome sequencing and annotation.</title>
        <authorList>
            <consortium name="The Broad Institute Genomics Platform"/>
            <consortium name="The Broad Institute Genome Sequencing Center for Infectious Disease"/>
            <person name="Wu L."/>
            <person name="Ma J."/>
        </authorList>
    </citation>
    <scope>NUCLEOTIDE SEQUENCE [LARGE SCALE GENOMIC DNA]</scope>
    <source>
        <strain evidence="11">CGMCC 1.16031</strain>
    </source>
</reference>
<organism evidence="10 11">
    <name type="scientific">Pseudobowmanella zhangzhouensis</name>
    <dbReference type="NCBI Taxonomy" id="1537679"/>
    <lineage>
        <taxon>Bacteria</taxon>
        <taxon>Pseudomonadati</taxon>
        <taxon>Pseudomonadota</taxon>
        <taxon>Gammaproteobacteria</taxon>
        <taxon>Alteromonadales</taxon>
        <taxon>Alteromonadaceae</taxon>
    </lineage>
</organism>
<evidence type="ECO:0000256" key="4">
    <source>
        <dbReference type="ARBA" id="ARBA00022801"/>
    </source>
</evidence>
<keyword evidence="11" id="KW-1185">Reference proteome</keyword>
<dbReference type="InterPro" id="IPR029052">
    <property type="entry name" value="Metallo-depent_PP-like"/>
</dbReference>
<dbReference type="RefSeq" id="WP_131258704.1">
    <property type="nucleotide sequence ID" value="NZ_JBHSUS010000001.1"/>
</dbReference>
<sequence length="268" mass="30354">MAVYVVGDIQGCYKPLRRLLAKADFNPKKDQLWACGDLIGRGTQPLKTLDYLISLGHSFQTVLGNHDLHFLAVTAGVRPAKKSDHFDQLLDSPYLSEYVQWLRQQPLALKPVKSTLLTHAGLYPGWSIKQALALGEEVSDWLQSDNYHSLLSGMYDPGPASWHEDLSGIERARFIINAMTRMRFVYPNGELDFKWTSQAEKAPAPLVPWFRHPGQQLKKHQTVLFGHWAALQTQTHHRQYVGLDTGCVWGGKLTMIKLGRMKYMSVKA</sequence>